<accession>A0A7Z7I1G1</accession>
<dbReference type="AlphaFoldDB" id="A0A7Z7I1G1"/>
<dbReference type="EMBL" id="OCSU01000001">
    <property type="protein sequence ID" value="SOE50704.1"/>
    <property type="molecule type" value="Genomic_DNA"/>
</dbReference>
<protein>
    <submittedName>
        <fullName evidence="2">Uncharacterized protein</fullName>
    </submittedName>
</protein>
<organism evidence="2 3">
    <name type="scientific">Caballeronia arationis</name>
    <dbReference type="NCBI Taxonomy" id="1777142"/>
    <lineage>
        <taxon>Bacteria</taxon>
        <taxon>Pseudomonadati</taxon>
        <taxon>Pseudomonadota</taxon>
        <taxon>Betaproteobacteria</taxon>
        <taxon>Burkholderiales</taxon>
        <taxon>Burkholderiaceae</taxon>
        <taxon>Caballeronia</taxon>
    </lineage>
</organism>
<sequence>MNKKVTTVICGWFCDSCLAVLAILWTTNLKGGGSQLEDANKKAELFLKVLAAL</sequence>
<comment type="caution">
    <text evidence="2">The sequence shown here is derived from an EMBL/GenBank/DDBJ whole genome shotgun (WGS) entry which is preliminary data.</text>
</comment>
<evidence type="ECO:0000256" key="1">
    <source>
        <dbReference type="SAM" id="Phobius"/>
    </source>
</evidence>
<keyword evidence="3" id="KW-1185">Reference proteome</keyword>
<keyword evidence="1" id="KW-0812">Transmembrane</keyword>
<reference evidence="2 3" key="1">
    <citation type="submission" date="2017-09" db="EMBL/GenBank/DDBJ databases">
        <authorList>
            <person name="Varghese N."/>
            <person name="Submissions S."/>
        </authorList>
    </citation>
    <scope>NUCLEOTIDE SEQUENCE [LARGE SCALE GENOMIC DNA]</scope>
    <source>
        <strain evidence="2 3">OK806</strain>
    </source>
</reference>
<evidence type="ECO:0000313" key="2">
    <source>
        <dbReference type="EMBL" id="SOE50704.1"/>
    </source>
</evidence>
<keyword evidence="1" id="KW-1133">Transmembrane helix</keyword>
<gene>
    <name evidence="2" type="ORF">SAMN05446927_0438</name>
</gene>
<dbReference type="Proteomes" id="UP000219522">
    <property type="component" value="Unassembled WGS sequence"/>
</dbReference>
<proteinExistence type="predicted"/>
<feature type="transmembrane region" description="Helical" evidence="1">
    <location>
        <begin position="6"/>
        <end position="25"/>
    </location>
</feature>
<keyword evidence="1" id="KW-0472">Membrane</keyword>
<evidence type="ECO:0000313" key="3">
    <source>
        <dbReference type="Proteomes" id="UP000219522"/>
    </source>
</evidence>
<name>A0A7Z7I1G1_9BURK</name>